<dbReference type="AlphaFoldDB" id="A0A6M4IMB0"/>
<dbReference type="GO" id="GO:0005737">
    <property type="term" value="C:cytoplasm"/>
    <property type="evidence" value="ECO:0007669"/>
    <property type="project" value="UniProtKB-SubCell"/>
</dbReference>
<evidence type="ECO:0000313" key="13">
    <source>
        <dbReference type="EMBL" id="QJR35028.1"/>
    </source>
</evidence>
<evidence type="ECO:0000256" key="4">
    <source>
        <dbReference type="ARBA" id="ARBA00022490"/>
    </source>
</evidence>
<dbReference type="RefSeq" id="WP_171224456.1">
    <property type="nucleotide sequence ID" value="NZ_CP053085.1"/>
</dbReference>
<dbReference type="Pfam" id="PF01300">
    <property type="entry name" value="Sua5_yciO_yrdC"/>
    <property type="match status" value="1"/>
</dbReference>
<feature type="domain" description="YrdC-like" evidence="12">
    <location>
        <begin position="19"/>
        <end position="209"/>
    </location>
</feature>
<evidence type="ECO:0000259" key="12">
    <source>
        <dbReference type="PROSITE" id="PS51163"/>
    </source>
</evidence>
<evidence type="ECO:0000256" key="11">
    <source>
        <dbReference type="ARBA" id="ARBA00048366"/>
    </source>
</evidence>
<sequence length="225" mass="24380">MSVHREALTVPFWSPVEVEGALRDAIVHLSERRVLAYPTETVYGFGTAVDHESVEALVQLKGRPPGKPFLLLINDPAQIARLDLHLPTYASTLAARFWPGPLTLVLRGGDQRVSPRLRGPEGGVAVRWTPHVGLQRLLAAYGEPITSTSANRPGVPPAMTAAEIVQQWPDAIHRGLLHVLDGGRLAPSRSSTVVDCTGRRARVIRPGVLTAIQLRECVPDLVGDT</sequence>
<keyword evidence="6" id="KW-0819">tRNA processing</keyword>
<evidence type="ECO:0000256" key="6">
    <source>
        <dbReference type="ARBA" id="ARBA00022694"/>
    </source>
</evidence>
<keyword evidence="4" id="KW-0963">Cytoplasm</keyword>
<dbReference type="GO" id="GO:0005524">
    <property type="term" value="F:ATP binding"/>
    <property type="evidence" value="ECO:0007669"/>
    <property type="project" value="UniProtKB-KW"/>
</dbReference>
<proteinExistence type="inferred from homology"/>
<comment type="similarity">
    <text evidence="2">Belongs to the SUA5 family.</text>
</comment>
<reference evidence="13 14" key="1">
    <citation type="submission" date="2020-05" db="EMBL/GenBank/DDBJ databases">
        <title>Complete genome sequence of Gemmatimonas greenlandica TET16.</title>
        <authorList>
            <person name="Zeng Y."/>
        </authorList>
    </citation>
    <scope>NUCLEOTIDE SEQUENCE [LARGE SCALE GENOMIC DNA]</scope>
    <source>
        <strain evidence="13 14">TET16</strain>
    </source>
</reference>
<dbReference type="GO" id="GO:0006450">
    <property type="term" value="P:regulation of translational fidelity"/>
    <property type="evidence" value="ECO:0007669"/>
    <property type="project" value="TreeGrafter"/>
</dbReference>
<dbReference type="InterPro" id="IPR017945">
    <property type="entry name" value="DHBP_synth_RibB-like_a/b_dom"/>
</dbReference>
<dbReference type="PANTHER" id="PTHR17490">
    <property type="entry name" value="SUA5"/>
    <property type="match status" value="1"/>
</dbReference>
<evidence type="ECO:0000256" key="3">
    <source>
        <dbReference type="ARBA" id="ARBA00012584"/>
    </source>
</evidence>
<name>A0A6M4IMB0_9BACT</name>
<comment type="catalytic activity">
    <reaction evidence="11">
        <text>L-threonine + hydrogencarbonate + ATP = L-threonylcarbamoyladenylate + diphosphate + H2O</text>
        <dbReference type="Rhea" id="RHEA:36407"/>
        <dbReference type="ChEBI" id="CHEBI:15377"/>
        <dbReference type="ChEBI" id="CHEBI:17544"/>
        <dbReference type="ChEBI" id="CHEBI:30616"/>
        <dbReference type="ChEBI" id="CHEBI:33019"/>
        <dbReference type="ChEBI" id="CHEBI:57926"/>
        <dbReference type="ChEBI" id="CHEBI:73682"/>
        <dbReference type="EC" id="2.7.7.87"/>
    </reaction>
</comment>
<dbReference type="GO" id="GO:0008033">
    <property type="term" value="P:tRNA processing"/>
    <property type="evidence" value="ECO:0007669"/>
    <property type="project" value="UniProtKB-KW"/>
</dbReference>
<organism evidence="13 14">
    <name type="scientific">Gemmatimonas groenlandica</name>
    <dbReference type="NCBI Taxonomy" id="2732249"/>
    <lineage>
        <taxon>Bacteria</taxon>
        <taxon>Pseudomonadati</taxon>
        <taxon>Gemmatimonadota</taxon>
        <taxon>Gemmatimonadia</taxon>
        <taxon>Gemmatimonadales</taxon>
        <taxon>Gemmatimonadaceae</taxon>
        <taxon>Gemmatimonas</taxon>
    </lineage>
</organism>
<dbReference type="InterPro" id="IPR006070">
    <property type="entry name" value="Sua5-like_dom"/>
</dbReference>
<dbReference type="GO" id="GO:0000049">
    <property type="term" value="F:tRNA binding"/>
    <property type="evidence" value="ECO:0007669"/>
    <property type="project" value="TreeGrafter"/>
</dbReference>
<dbReference type="PROSITE" id="PS51163">
    <property type="entry name" value="YRDC"/>
    <property type="match status" value="1"/>
</dbReference>
<evidence type="ECO:0000256" key="8">
    <source>
        <dbReference type="ARBA" id="ARBA00022741"/>
    </source>
</evidence>
<accession>A0A6M4IMB0</accession>
<dbReference type="PANTHER" id="PTHR17490:SF16">
    <property type="entry name" value="THREONYLCARBAMOYL-AMP SYNTHASE"/>
    <property type="match status" value="1"/>
</dbReference>
<keyword evidence="7" id="KW-0548">Nucleotidyltransferase</keyword>
<evidence type="ECO:0000256" key="5">
    <source>
        <dbReference type="ARBA" id="ARBA00022679"/>
    </source>
</evidence>
<keyword evidence="9" id="KW-0067">ATP-binding</keyword>
<evidence type="ECO:0000256" key="10">
    <source>
        <dbReference type="ARBA" id="ARBA00029774"/>
    </source>
</evidence>
<keyword evidence="14" id="KW-1185">Reference proteome</keyword>
<evidence type="ECO:0000313" key="14">
    <source>
        <dbReference type="Proteomes" id="UP000500938"/>
    </source>
</evidence>
<keyword evidence="5" id="KW-0808">Transferase</keyword>
<dbReference type="NCBIfam" id="TIGR00057">
    <property type="entry name" value="L-threonylcarbamoyladenylate synthase"/>
    <property type="match status" value="1"/>
</dbReference>
<gene>
    <name evidence="13" type="ORF">HKW67_05635</name>
</gene>
<dbReference type="InterPro" id="IPR050156">
    <property type="entry name" value="TC-AMP_synthase_SUA5"/>
</dbReference>
<protein>
    <recommendedName>
        <fullName evidence="10">L-threonylcarbamoyladenylate synthase</fullName>
        <ecNumber evidence="3">2.7.7.87</ecNumber>
    </recommendedName>
    <alternativeName>
        <fullName evidence="10">L-threonylcarbamoyladenylate synthase</fullName>
    </alternativeName>
</protein>
<dbReference type="GO" id="GO:0061710">
    <property type="term" value="F:L-threonylcarbamoyladenylate synthase"/>
    <property type="evidence" value="ECO:0007669"/>
    <property type="project" value="UniProtKB-EC"/>
</dbReference>
<dbReference type="EMBL" id="CP053085">
    <property type="protein sequence ID" value="QJR35028.1"/>
    <property type="molecule type" value="Genomic_DNA"/>
</dbReference>
<comment type="subcellular location">
    <subcellularLocation>
        <location evidence="1">Cytoplasm</location>
    </subcellularLocation>
</comment>
<evidence type="ECO:0000256" key="7">
    <source>
        <dbReference type="ARBA" id="ARBA00022695"/>
    </source>
</evidence>
<keyword evidence="8" id="KW-0547">Nucleotide-binding</keyword>
<dbReference type="EC" id="2.7.7.87" evidence="3"/>
<dbReference type="KEGG" id="ggr:HKW67_05635"/>
<evidence type="ECO:0000256" key="2">
    <source>
        <dbReference type="ARBA" id="ARBA00007663"/>
    </source>
</evidence>
<dbReference type="SUPFAM" id="SSF55821">
    <property type="entry name" value="YrdC/RibB"/>
    <property type="match status" value="1"/>
</dbReference>
<evidence type="ECO:0000256" key="1">
    <source>
        <dbReference type="ARBA" id="ARBA00004496"/>
    </source>
</evidence>
<dbReference type="Gene3D" id="3.90.870.10">
    <property type="entry name" value="DHBP synthase"/>
    <property type="match status" value="1"/>
</dbReference>
<evidence type="ECO:0000256" key="9">
    <source>
        <dbReference type="ARBA" id="ARBA00022840"/>
    </source>
</evidence>
<dbReference type="Proteomes" id="UP000500938">
    <property type="component" value="Chromosome"/>
</dbReference>
<dbReference type="GO" id="GO:0003725">
    <property type="term" value="F:double-stranded RNA binding"/>
    <property type="evidence" value="ECO:0007669"/>
    <property type="project" value="InterPro"/>
</dbReference>